<gene>
    <name evidence="2" type="ORF">BDV26DRAFT_256055</name>
</gene>
<feature type="domain" description="Cyanovirin-N" evidence="1">
    <location>
        <begin position="53"/>
        <end position="156"/>
    </location>
</feature>
<reference evidence="2 3" key="1">
    <citation type="submission" date="2019-04" db="EMBL/GenBank/DDBJ databases">
        <title>Friends and foes A comparative genomics studyof 23 Aspergillus species from section Flavi.</title>
        <authorList>
            <consortium name="DOE Joint Genome Institute"/>
            <person name="Kjaerbolling I."/>
            <person name="Vesth T."/>
            <person name="Frisvad J.C."/>
            <person name="Nybo J.L."/>
            <person name="Theobald S."/>
            <person name="Kildgaard S."/>
            <person name="Isbrandt T."/>
            <person name="Kuo A."/>
            <person name="Sato A."/>
            <person name="Lyhne E.K."/>
            <person name="Kogle M.E."/>
            <person name="Wiebenga A."/>
            <person name="Kun R.S."/>
            <person name="Lubbers R.J."/>
            <person name="Makela M.R."/>
            <person name="Barry K."/>
            <person name="Chovatia M."/>
            <person name="Clum A."/>
            <person name="Daum C."/>
            <person name="Haridas S."/>
            <person name="He G."/>
            <person name="LaButti K."/>
            <person name="Lipzen A."/>
            <person name="Mondo S."/>
            <person name="Riley R."/>
            <person name="Salamov A."/>
            <person name="Simmons B.A."/>
            <person name="Magnuson J.K."/>
            <person name="Henrissat B."/>
            <person name="Mortensen U.H."/>
            <person name="Larsen T.O."/>
            <person name="Devries R.P."/>
            <person name="Grigoriev I.V."/>
            <person name="Machida M."/>
            <person name="Baker S.E."/>
            <person name="Andersen M.R."/>
        </authorList>
    </citation>
    <scope>NUCLEOTIDE SEQUENCE [LARGE SCALE GENOMIC DNA]</scope>
    <source>
        <strain evidence="2 3">IBT 29228</strain>
    </source>
</reference>
<evidence type="ECO:0000259" key="1">
    <source>
        <dbReference type="SMART" id="SM01111"/>
    </source>
</evidence>
<dbReference type="EMBL" id="ML736174">
    <property type="protein sequence ID" value="KAE8381077.1"/>
    <property type="molecule type" value="Genomic_DNA"/>
</dbReference>
<proteinExistence type="predicted"/>
<dbReference type="PANTHER" id="PTHR42076:SF1">
    <property type="entry name" value="CYANOVIRIN-N DOMAIN-CONTAINING PROTEIN"/>
    <property type="match status" value="1"/>
</dbReference>
<name>A0A5N7BHK7_9EURO</name>
<protein>
    <submittedName>
        <fullName evidence="2">CVNH domain-containing protein</fullName>
    </submittedName>
</protein>
<dbReference type="OrthoDB" id="2441380at2759"/>
<dbReference type="InterPro" id="IPR036673">
    <property type="entry name" value="Cyanovirin-N_sf"/>
</dbReference>
<evidence type="ECO:0000313" key="3">
    <source>
        <dbReference type="Proteomes" id="UP000326198"/>
    </source>
</evidence>
<dbReference type="Gene3D" id="2.30.60.10">
    <property type="entry name" value="Cyanovirin-N"/>
    <property type="match status" value="1"/>
</dbReference>
<dbReference type="SMART" id="SM01111">
    <property type="entry name" value="CVNH"/>
    <property type="match status" value="1"/>
</dbReference>
<sequence length="158" mass="17750">MGDKVPPLVRDSEYKYQLSVLRNLYSALSSSLFIITHLPSSILHQSTPLANMSFHLSAENIRVEEDHVLVADLEVGDGSRRHAVVDLNVHLGNNNGHFQWDGHNFSETARGVHFAIEGGGQVPVLRAELRDEEGNWESRDVNLAERIINENGHFVFQQ</sequence>
<dbReference type="InterPro" id="IPR011058">
    <property type="entry name" value="Cyanovirin-N"/>
</dbReference>
<organism evidence="2 3">
    <name type="scientific">Aspergillus bertholletiae</name>
    <dbReference type="NCBI Taxonomy" id="1226010"/>
    <lineage>
        <taxon>Eukaryota</taxon>
        <taxon>Fungi</taxon>
        <taxon>Dikarya</taxon>
        <taxon>Ascomycota</taxon>
        <taxon>Pezizomycotina</taxon>
        <taxon>Eurotiomycetes</taxon>
        <taxon>Eurotiomycetidae</taxon>
        <taxon>Eurotiales</taxon>
        <taxon>Aspergillaceae</taxon>
        <taxon>Aspergillus</taxon>
        <taxon>Aspergillus subgen. Circumdati</taxon>
    </lineage>
</organism>
<evidence type="ECO:0000313" key="2">
    <source>
        <dbReference type="EMBL" id="KAE8381077.1"/>
    </source>
</evidence>
<keyword evidence="3" id="KW-1185">Reference proteome</keyword>
<accession>A0A5N7BHK7</accession>
<dbReference type="Proteomes" id="UP000326198">
    <property type="component" value="Unassembled WGS sequence"/>
</dbReference>
<dbReference type="AlphaFoldDB" id="A0A5N7BHK7"/>
<dbReference type="PANTHER" id="PTHR42076">
    <property type="entry name" value="CYANOVIRIN-N HOMOLOG"/>
    <property type="match status" value="1"/>
</dbReference>
<dbReference type="SUPFAM" id="SSF51322">
    <property type="entry name" value="Cyanovirin-N"/>
    <property type="match status" value="1"/>
</dbReference>
<dbReference type="Pfam" id="PF08881">
    <property type="entry name" value="CVNH"/>
    <property type="match status" value="1"/>
</dbReference>